<keyword evidence="2" id="KW-0472">Membrane</keyword>
<reference evidence="3 4" key="1">
    <citation type="submission" date="2017-07" db="EMBL/GenBank/DDBJ databases">
        <title>Sandarakinorhabdus cyanobacteriorum sp. nov., a novel bacterium isolated from cyanobacterial aggregates in a eutrophic lake.</title>
        <authorList>
            <person name="Cai H."/>
        </authorList>
    </citation>
    <scope>NUCLEOTIDE SEQUENCE [LARGE SCALE GENOMIC DNA]</scope>
    <source>
        <strain evidence="3 4">TH057</strain>
    </source>
</reference>
<sequence length="292" mass="29481">MSFTPAISDADLARLLGAASTTPPLPAGLCDRIMAALPADPVPLPPPTALRPARRRWLRPAIAIAASLAIGSAVAAGLVDVPRLAPILAPLLQQLGVAPAPARRPQPTARTAARPHPAQPAPAAAPPALATPALPPPRLQAELPAPAAPATLPTFAPPAPLASRPPAAPARPAPTAIRAAIRAEHLPDLPARPMLIAPPPVAIPPLPDAVTTAPPAVTAAPDAATDAAESATRSGPAATLPATAAERAAALQALRQARQNGSLTPDQARQLRALQTLRAARANRPPPATRPR</sequence>
<dbReference type="AlphaFoldDB" id="A0A255YV89"/>
<feature type="compositionally biased region" description="Low complexity" evidence="1">
    <location>
        <begin position="99"/>
        <end position="116"/>
    </location>
</feature>
<feature type="transmembrane region" description="Helical" evidence="2">
    <location>
        <begin position="61"/>
        <end position="79"/>
    </location>
</feature>
<keyword evidence="2" id="KW-1133">Transmembrane helix</keyword>
<organism evidence="3 4">
    <name type="scientific">Sandarakinorhabdus cyanobacteriorum</name>
    <dbReference type="NCBI Taxonomy" id="1981098"/>
    <lineage>
        <taxon>Bacteria</taxon>
        <taxon>Pseudomonadati</taxon>
        <taxon>Pseudomonadota</taxon>
        <taxon>Alphaproteobacteria</taxon>
        <taxon>Sphingomonadales</taxon>
        <taxon>Sphingosinicellaceae</taxon>
        <taxon>Sandarakinorhabdus</taxon>
    </lineage>
</organism>
<accession>A0A255YV89</accession>
<comment type="caution">
    <text evidence="3">The sequence shown here is derived from an EMBL/GenBank/DDBJ whole genome shotgun (WGS) entry which is preliminary data.</text>
</comment>
<evidence type="ECO:0000313" key="4">
    <source>
        <dbReference type="Proteomes" id="UP000216991"/>
    </source>
</evidence>
<dbReference type="Proteomes" id="UP000216991">
    <property type="component" value="Unassembled WGS sequence"/>
</dbReference>
<keyword evidence="4" id="KW-1185">Reference proteome</keyword>
<gene>
    <name evidence="3" type="ORF">CHU93_03305</name>
</gene>
<proteinExistence type="predicted"/>
<evidence type="ECO:0000256" key="2">
    <source>
        <dbReference type="SAM" id="Phobius"/>
    </source>
</evidence>
<feature type="compositionally biased region" description="Low complexity" evidence="1">
    <location>
        <begin position="139"/>
        <end position="154"/>
    </location>
</feature>
<dbReference type="RefSeq" id="WP_094472747.1">
    <property type="nucleotide sequence ID" value="NZ_NOXT01000077.1"/>
</dbReference>
<feature type="region of interest" description="Disordered" evidence="1">
    <location>
        <begin position="99"/>
        <end position="173"/>
    </location>
</feature>
<evidence type="ECO:0000256" key="1">
    <source>
        <dbReference type="SAM" id="MobiDB-lite"/>
    </source>
</evidence>
<feature type="compositionally biased region" description="Low complexity" evidence="1">
    <location>
        <begin position="213"/>
        <end position="228"/>
    </location>
</feature>
<feature type="region of interest" description="Disordered" evidence="1">
    <location>
        <begin position="213"/>
        <end position="238"/>
    </location>
</feature>
<keyword evidence="2" id="KW-0812">Transmembrane</keyword>
<dbReference type="EMBL" id="NOXT01000077">
    <property type="protein sequence ID" value="OYQ33091.1"/>
    <property type="molecule type" value="Genomic_DNA"/>
</dbReference>
<name>A0A255YV89_9SPHN</name>
<protein>
    <submittedName>
        <fullName evidence="3">Uncharacterized protein</fullName>
    </submittedName>
</protein>
<evidence type="ECO:0000313" key="3">
    <source>
        <dbReference type="EMBL" id="OYQ33091.1"/>
    </source>
</evidence>